<dbReference type="OrthoDB" id="7204076at2"/>
<dbReference type="PANTHER" id="PTHR30246:SF1">
    <property type="entry name" value="2-DEHYDRO-3-DEOXY-6-PHOSPHOGALACTONATE ALDOLASE-RELATED"/>
    <property type="match status" value="1"/>
</dbReference>
<dbReference type="PANTHER" id="PTHR30246">
    <property type="entry name" value="2-KETO-3-DEOXY-6-PHOSPHOGLUCONATE ALDOLASE"/>
    <property type="match status" value="1"/>
</dbReference>
<dbReference type="RefSeq" id="WP_111575627.1">
    <property type="nucleotide sequence ID" value="NZ_JBHEEY010000008.1"/>
</dbReference>
<dbReference type="AlphaFoldDB" id="A0A364JUB2"/>
<proteinExistence type="inferred from homology"/>
<dbReference type="InterPro" id="IPR013785">
    <property type="entry name" value="Aldolase_TIM"/>
</dbReference>
<reference evidence="6 7" key="1">
    <citation type="submission" date="2018-06" db="EMBL/GenBank/DDBJ databases">
        <title>Genomic Encyclopedia of Type Strains, Phase IV (KMG-IV): sequencing the most valuable type-strain genomes for metagenomic binning, comparative biology and taxonomic classification.</title>
        <authorList>
            <person name="Goeker M."/>
        </authorList>
    </citation>
    <scope>NUCLEOTIDE SEQUENCE [LARGE SCALE GENOMIC DNA]</scope>
    <source>
        <strain evidence="6 7">DSM 26720</strain>
    </source>
</reference>
<comment type="similarity">
    <text evidence="2">Belongs to the KHG/KDPG aldolase family.</text>
</comment>
<evidence type="ECO:0000256" key="2">
    <source>
        <dbReference type="ARBA" id="ARBA00006906"/>
    </source>
</evidence>
<evidence type="ECO:0000256" key="4">
    <source>
        <dbReference type="ARBA" id="ARBA00023239"/>
    </source>
</evidence>
<gene>
    <name evidence="6" type="ORF">C7374_10885</name>
</gene>
<comment type="pathway">
    <text evidence="1">Carbohydrate acid metabolism.</text>
</comment>
<evidence type="ECO:0000256" key="1">
    <source>
        <dbReference type="ARBA" id="ARBA00004761"/>
    </source>
</evidence>
<sequence>MSNNPVWPKFKRSLVAIIRGIRTEEVEPILTVLLEEGFEAIEIPLNSPEPWVSIEKAVKLFGDQALIGAGTVLTVDDVSKLADLGGRIMVSPNTDADVINASAKRGLYSMPGCFTASEALLALKSGASALKFFPAGSLGPSGIAAIKTVLPKDAVVGAVGGVSDASFADYAKVGIRTFGLGTSLYRPGDTAETVRNNARRTVAAYDKVFGVSNE</sequence>
<evidence type="ECO:0000313" key="6">
    <source>
        <dbReference type="EMBL" id="RAK27880.1"/>
    </source>
</evidence>
<keyword evidence="5" id="KW-0119">Carbohydrate metabolism</keyword>
<dbReference type="NCBIfam" id="NF006600">
    <property type="entry name" value="PRK09140.1"/>
    <property type="match status" value="1"/>
</dbReference>
<organism evidence="6 7">
    <name type="scientific">Falsochrobactrum ovis</name>
    <dbReference type="NCBI Taxonomy" id="1293442"/>
    <lineage>
        <taxon>Bacteria</taxon>
        <taxon>Pseudomonadati</taxon>
        <taxon>Pseudomonadota</taxon>
        <taxon>Alphaproteobacteria</taxon>
        <taxon>Hyphomicrobiales</taxon>
        <taxon>Brucellaceae</taxon>
        <taxon>Falsochrobactrum</taxon>
    </lineage>
</organism>
<dbReference type="Pfam" id="PF01081">
    <property type="entry name" value="Aldolase"/>
    <property type="match status" value="1"/>
</dbReference>
<evidence type="ECO:0000256" key="3">
    <source>
        <dbReference type="ARBA" id="ARBA00011233"/>
    </source>
</evidence>
<dbReference type="GO" id="GO:0016829">
    <property type="term" value="F:lyase activity"/>
    <property type="evidence" value="ECO:0007669"/>
    <property type="project" value="UniProtKB-KW"/>
</dbReference>
<dbReference type="InterPro" id="IPR031338">
    <property type="entry name" value="KDPG/KHG_AS_2"/>
</dbReference>
<evidence type="ECO:0000313" key="7">
    <source>
        <dbReference type="Proteomes" id="UP000249453"/>
    </source>
</evidence>
<dbReference type="SUPFAM" id="SSF51569">
    <property type="entry name" value="Aldolase"/>
    <property type="match status" value="1"/>
</dbReference>
<dbReference type="Proteomes" id="UP000249453">
    <property type="component" value="Unassembled WGS sequence"/>
</dbReference>
<name>A0A364JUB2_9HYPH</name>
<keyword evidence="4" id="KW-0456">Lyase</keyword>
<protein>
    <submittedName>
        <fullName evidence="6">2-keto-3-deoxy-phosphogalactonate aldolase</fullName>
    </submittedName>
</protein>
<dbReference type="EMBL" id="QLMK01000008">
    <property type="protein sequence ID" value="RAK27880.1"/>
    <property type="molecule type" value="Genomic_DNA"/>
</dbReference>
<comment type="subunit">
    <text evidence="3">Homotrimer.</text>
</comment>
<keyword evidence="7" id="KW-1185">Reference proteome</keyword>
<comment type="caution">
    <text evidence="6">The sequence shown here is derived from an EMBL/GenBank/DDBJ whole genome shotgun (WGS) entry which is preliminary data.</text>
</comment>
<evidence type="ECO:0000256" key="5">
    <source>
        <dbReference type="ARBA" id="ARBA00023277"/>
    </source>
</evidence>
<dbReference type="Gene3D" id="3.20.20.70">
    <property type="entry name" value="Aldolase class I"/>
    <property type="match status" value="1"/>
</dbReference>
<dbReference type="CDD" id="cd00452">
    <property type="entry name" value="KDPG_aldolase"/>
    <property type="match status" value="1"/>
</dbReference>
<dbReference type="InterPro" id="IPR000887">
    <property type="entry name" value="Aldlse_KDPG_KHG"/>
</dbReference>
<dbReference type="PROSITE" id="PS00160">
    <property type="entry name" value="ALDOLASE_KDPG_KHG_2"/>
    <property type="match status" value="1"/>
</dbReference>
<accession>A0A364JUB2</accession>